<feature type="domain" description="CDC20/Fizzy WD40" evidence="6">
    <location>
        <begin position="172"/>
        <end position="478"/>
    </location>
</feature>
<dbReference type="SUPFAM" id="SSF50978">
    <property type="entry name" value="WD40 repeat-like"/>
    <property type="match status" value="1"/>
</dbReference>
<reference evidence="7 8" key="1">
    <citation type="journal article" date="2015" name="Fungal Genet. Biol.">
        <title>Evolution of novel wood decay mechanisms in Agaricales revealed by the genome sequences of Fistulina hepatica and Cylindrobasidium torrendii.</title>
        <authorList>
            <person name="Floudas D."/>
            <person name="Held B.W."/>
            <person name="Riley R."/>
            <person name="Nagy L.G."/>
            <person name="Koehler G."/>
            <person name="Ransdell A.S."/>
            <person name="Younus H."/>
            <person name="Chow J."/>
            <person name="Chiniquy J."/>
            <person name="Lipzen A."/>
            <person name="Tritt A."/>
            <person name="Sun H."/>
            <person name="Haridas S."/>
            <person name="LaButti K."/>
            <person name="Ohm R.A."/>
            <person name="Kues U."/>
            <person name="Blanchette R.A."/>
            <person name="Grigoriev I.V."/>
            <person name="Minto R.E."/>
            <person name="Hibbett D.S."/>
        </authorList>
    </citation>
    <scope>NUCLEOTIDE SEQUENCE [LARGE SCALE GENOMIC DNA]</scope>
    <source>
        <strain evidence="7 8">ATCC 64428</strain>
    </source>
</reference>
<dbReference type="Proteomes" id="UP000054144">
    <property type="component" value="Unassembled WGS sequence"/>
</dbReference>
<evidence type="ECO:0000256" key="5">
    <source>
        <dbReference type="SAM" id="MobiDB-lite"/>
    </source>
</evidence>
<dbReference type="PANTHER" id="PTHR19918">
    <property type="entry name" value="CELL DIVISION CYCLE 20 CDC20 FIZZY -RELATED"/>
    <property type="match status" value="1"/>
</dbReference>
<dbReference type="PROSITE" id="PS50294">
    <property type="entry name" value="WD_REPEATS_REGION"/>
    <property type="match status" value="2"/>
</dbReference>
<evidence type="ECO:0000256" key="4">
    <source>
        <dbReference type="PROSITE-ProRule" id="PRU00221"/>
    </source>
</evidence>
<evidence type="ECO:0000313" key="7">
    <source>
        <dbReference type="EMBL" id="KIY45415.1"/>
    </source>
</evidence>
<feature type="repeat" description="WD" evidence="4">
    <location>
        <begin position="447"/>
        <end position="480"/>
    </location>
</feature>
<evidence type="ECO:0000256" key="3">
    <source>
        <dbReference type="ARBA" id="ARBA00022737"/>
    </source>
</evidence>
<dbReference type="GO" id="GO:0031145">
    <property type="term" value="P:anaphase-promoting complex-dependent catabolic process"/>
    <property type="evidence" value="ECO:0007669"/>
    <property type="project" value="TreeGrafter"/>
</dbReference>
<dbReference type="GO" id="GO:0010997">
    <property type="term" value="F:anaphase-promoting complex binding"/>
    <property type="evidence" value="ECO:0007669"/>
    <property type="project" value="InterPro"/>
</dbReference>
<feature type="compositionally biased region" description="Basic and acidic residues" evidence="5">
    <location>
        <begin position="1"/>
        <end position="11"/>
    </location>
</feature>
<evidence type="ECO:0000313" key="8">
    <source>
        <dbReference type="Proteomes" id="UP000054144"/>
    </source>
</evidence>
<dbReference type="AlphaFoldDB" id="A0A0D7A3X0"/>
<dbReference type="PANTHER" id="PTHR19918:SF5">
    <property type="entry name" value="MEIOSIS-SPECIFIC APC_C ACTIVATOR PROTEIN AMA1"/>
    <property type="match status" value="1"/>
</dbReference>
<dbReference type="GO" id="GO:0005680">
    <property type="term" value="C:anaphase-promoting complex"/>
    <property type="evidence" value="ECO:0007669"/>
    <property type="project" value="TreeGrafter"/>
</dbReference>
<proteinExistence type="inferred from homology"/>
<dbReference type="PROSITE" id="PS50082">
    <property type="entry name" value="WD_REPEATS_2"/>
    <property type="match status" value="2"/>
</dbReference>
<dbReference type="InterPro" id="IPR056150">
    <property type="entry name" value="WD40_CDC20-Fz"/>
</dbReference>
<dbReference type="InterPro" id="IPR015943">
    <property type="entry name" value="WD40/YVTN_repeat-like_dom_sf"/>
</dbReference>
<keyword evidence="8" id="KW-1185">Reference proteome</keyword>
<dbReference type="Gene3D" id="2.130.10.10">
    <property type="entry name" value="YVTN repeat-like/Quinoprotein amine dehydrogenase"/>
    <property type="match status" value="1"/>
</dbReference>
<comment type="similarity">
    <text evidence="1">Belongs to the WD repeat CDC20/Fizzy family.</text>
</comment>
<gene>
    <name evidence="7" type="ORF">FISHEDRAFT_76596</name>
</gene>
<name>A0A0D7A3X0_9AGAR</name>
<dbReference type="GO" id="GO:1905786">
    <property type="term" value="P:positive regulation of anaphase-promoting complex-dependent catabolic process"/>
    <property type="evidence" value="ECO:0007669"/>
    <property type="project" value="TreeGrafter"/>
</dbReference>
<dbReference type="InterPro" id="IPR036322">
    <property type="entry name" value="WD40_repeat_dom_sf"/>
</dbReference>
<feature type="repeat" description="WD" evidence="4">
    <location>
        <begin position="301"/>
        <end position="333"/>
    </location>
</feature>
<evidence type="ECO:0000256" key="2">
    <source>
        <dbReference type="ARBA" id="ARBA00022574"/>
    </source>
</evidence>
<dbReference type="GO" id="GO:1990757">
    <property type="term" value="F:ubiquitin ligase activator activity"/>
    <property type="evidence" value="ECO:0007669"/>
    <property type="project" value="TreeGrafter"/>
</dbReference>
<evidence type="ECO:0000259" key="6">
    <source>
        <dbReference type="Pfam" id="PF24807"/>
    </source>
</evidence>
<feature type="region of interest" description="Disordered" evidence="5">
    <location>
        <begin position="1"/>
        <end position="46"/>
    </location>
</feature>
<dbReference type="Pfam" id="PF24807">
    <property type="entry name" value="WD40_CDC20-Fz"/>
    <property type="match status" value="1"/>
</dbReference>
<dbReference type="EMBL" id="KN882048">
    <property type="protein sequence ID" value="KIY45415.1"/>
    <property type="molecule type" value="Genomic_DNA"/>
</dbReference>
<keyword evidence="3" id="KW-0677">Repeat</keyword>
<protein>
    <submittedName>
        <fullName evidence="7">WD40 repeat-like protein</fullName>
    </submittedName>
</protein>
<dbReference type="SMART" id="SM00320">
    <property type="entry name" value="WD40"/>
    <property type="match status" value="4"/>
</dbReference>
<evidence type="ECO:0000256" key="1">
    <source>
        <dbReference type="ARBA" id="ARBA00006445"/>
    </source>
</evidence>
<dbReference type="InterPro" id="IPR001680">
    <property type="entry name" value="WD40_rpt"/>
</dbReference>
<dbReference type="InterPro" id="IPR033010">
    <property type="entry name" value="Cdc20/Fizzy"/>
</dbReference>
<accession>A0A0D7A3X0</accession>
<keyword evidence="2 4" id="KW-0853">WD repeat</keyword>
<dbReference type="OrthoDB" id="10263272at2759"/>
<organism evidence="7 8">
    <name type="scientific">Fistulina hepatica ATCC 64428</name>
    <dbReference type="NCBI Taxonomy" id="1128425"/>
    <lineage>
        <taxon>Eukaryota</taxon>
        <taxon>Fungi</taxon>
        <taxon>Dikarya</taxon>
        <taxon>Basidiomycota</taxon>
        <taxon>Agaricomycotina</taxon>
        <taxon>Agaricomycetes</taxon>
        <taxon>Agaricomycetidae</taxon>
        <taxon>Agaricales</taxon>
        <taxon>Fistulinaceae</taxon>
        <taxon>Fistulina</taxon>
    </lineage>
</organism>
<sequence length="512" mass="56283">MSNSHDFDFHKVPPASPDHTPSTPRPALSLRQRRRSSHRRDASFSISSPGCHSIHLKRTRSFVEETPRDRFITNYCDDIENQVSPRIDSLVLNVKSSSASHTARVAMASGVPYKKRILAPVKRSQTEYNVPSRNAYLHQLNLLCPPFAETNIPSIISDPRQTRQIPGAIRSLDAPGMPDDFYFNLLSWGSKGALAVGLKQAVYVWSEDTNDVKKVSETLDASYTSAVVFAPNGTSLGIGNGHGIVELRDATTGQQVRWMAGHDGQIGCLSFKTDNILTSGCQDGSIWHHDVRVPVHKVMELKGHRRAVCGLTWREDRMFLASGGDDNTVHLWDDRVGDMTEGGKGRPLWTMRKHTAAVKALAWCPWQPSLLATGGGTADASISIWNTTTQTYQNAVQTPAQVTSVIWAPHARELFSTHGRASWTDSHRTNAMMLHSYPSMKVLAEMHQAHFSRILFSALSPAGDTVVTGAGDETLRFWQIWSVPALVDGTGDSGGGIRGRLGSTCSRVVSIR</sequence>